<dbReference type="InterPro" id="IPR006148">
    <property type="entry name" value="Glc/Gal-6P_isomerase"/>
</dbReference>
<sequence>MNVVVCKNYEEMSQKAAELAAESIRENPSALVSFPGGDTPLGMIQAFTDLVNSGKVDISGAHYVSLDEWVGMSQSDKGSCGCFNRTEFFSRLEKEFADIHIIDGAACNIEEERASLDEYIEKYGPLDVSVLGIGLNGHLGFNEEGVDFNLGAHIIPLAEKTKEVMHKYFGDQHRPEYGITQGIRQIMAAKKVILLANGAHKADIIRKAVCGEVSNAVPASILQNHPNCFVVVDEAAAVYL</sequence>
<evidence type="ECO:0000313" key="4">
    <source>
        <dbReference type="EMBL" id="UWP57902.1"/>
    </source>
</evidence>
<dbReference type="Pfam" id="PF01182">
    <property type="entry name" value="Glucosamine_iso"/>
    <property type="match status" value="1"/>
</dbReference>
<keyword evidence="2" id="KW-0119">Carbohydrate metabolism</keyword>
<gene>
    <name evidence="4" type="ORF">NQ502_10850</name>
</gene>
<dbReference type="EMBL" id="CP102290">
    <property type="protein sequence ID" value="UWP57902.1"/>
    <property type="molecule type" value="Genomic_DNA"/>
</dbReference>
<feature type="domain" description="Glucosamine/galactosamine-6-phosphate isomerase" evidence="3">
    <location>
        <begin position="10"/>
        <end position="224"/>
    </location>
</feature>
<dbReference type="InterPro" id="IPR037171">
    <property type="entry name" value="NagB/RpiA_transferase-like"/>
</dbReference>
<dbReference type="SUPFAM" id="SSF100950">
    <property type="entry name" value="NagB/RpiA/CoA transferase-like"/>
    <property type="match status" value="1"/>
</dbReference>
<dbReference type="RefSeq" id="WP_028530033.1">
    <property type="nucleotide sequence ID" value="NZ_CABLBR010000040.1"/>
</dbReference>
<evidence type="ECO:0000256" key="1">
    <source>
        <dbReference type="ARBA" id="ARBA00022801"/>
    </source>
</evidence>
<keyword evidence="5" id="KW-1185">Reference proteome</keyword>
<dbReference type="Proteomes" id="UP001060164">
    <property type="component" value="Chromosome"/>
</dbReference>
<proteinExistence type="predicted"/>
<dbReference type="CDD" id="cd01399">
    <property type="entry name" value="GlcN6P_deaminase"/>
    <property type="match status" value="1"/>
</dbReference>
<organism evidence="4 5">
    <name type="scientific">Ruminococcus gauvreauii</name>
    <dbReference type="NCBI Taxonomy" id="438033"/>
    <lineage>
        <taxon>Bacteria</taxon>
        <taxon>Bacillati</taxon>
        <taxon>Bacillota</taxon>
        <taxon>Clostridia</taxon>
        <taxon>Eubacteriales</taxon>
        <taxon>Oscillospiraceae</taxon>
        <taxon>Ruminococcus</taxon>
    </lineage>
</organism>
<evidence type="ECO:0000313" key="5">
    <source>
        <dbReference type="Proteomes" id="UP001060164"/>
    </source>
</evidence>
<evidence type="ECO:0000256" key="2">
    <source>
        <dbReference type="ARBA" id="ARBA00023277"/>
    </source>
</evidence>
<accession>A0ABY5VBJ4</accession>
<dbReference type="InterPro" id="IPR018321">
    <property type="entry name" value="Glucosamine6P_isomerase_CS"/>
</dbReference>
<keyword evidence="1" id="KW-0378">Hydrolase</keyword>
<dbReference type="InterPro" id="IPR004547">
    <property type="entry name" value="Glucosamine6P_isomerase"/>
</dbReference>
<dbReference type="PANTHER" id="PTHR11280:SF5">
    <property type="entry name" value="GLUCOSAMINE-6-PHOSPHATE ISOMERASE"/>
    <property type="match status" value="1"/>
</dbReference>
<name>A0ABY5VBJ4_9FIRM</name>
<evidence type="ECO:0000259" key="3">
    <source>
        <dbReference type="Pfam" id="PF01182"/>
    </source>
</evidence>
<dbReference type="Gene3D" id="3.40.50.1360">
    <property type="match status" value="1"/>
</dbReference>
<dbReference type="PANTHER" id="PTHR11280">
    <property type="entry name" value="GLUCOSAMINE-6-PHOSPHATE ISOMERASE"/>
    <property type="match status" value="1"/>
</dbReference>
<dbReference type="PROSITE" id="PS01161">
    <property type="entry name" value="GLC_GALNAC_ISOMERASE"/>
    <property type="match status" value="1"/>
</dbReference>
<protein>
    <submittedName>
        <fullName evidence="4">Glucosamine-6-phosphate deaminase</fullName>
    </submittedName>
</protein>
<reference evidence="4" key="1">
    <citation type="journal article" date="2022" name="Cell">
        <title>Design, construction, and in vivo augmentation of a complex gut microbiome.</title>
        <authorList>
            <person name="Cheng A.G."/>
            <person name="Ho P.Y."/>
            <person name="Aranda-Diaz A."/>
            <person name="Jain S."/>
            <person name="Yu F.B."/>
            <person name="Meng X."/>
            <person name="Wang M."/>
            <person name="Iakiviak M."/>
            <person name="Nagashima K."/>
            <person name="Zhao A."/>
            <person name="Murugkar P."/>
            <person name="Patil A."/>
            <person name="Atabakhsh K."/>
            <person name="Weakley A."/>
            <person name="Yan J."/>
            <person name="Brumbaugh A.R."/>
            <person name="Higginbottom S."/>
            <person name="Dimas A."/>
            <person name="Shiver A.L."/>
            <person name="Deutschbauer A."/>
            <person name="Neff N."/>
            <person name="Sonnenburg J.L."/>
            <person name="Huang K.C."/>
            <person name="Fischbach M.A."/>
        </authorList>
    </citation>
    <scope>NUCLEOTIDE SEQUENCE</scope>
    <source>
        <strain evidence="4">DSM 19829</strain>
    </source>
</reference>